<dbReference type="NCBIfam" id="TIGR00678">
    <property type="entry name" value="holB"/>
    <property type="match status" value="1"/>
</dbReference>
<dbReference type="InterPro" id="IPR027417">
    <property type="entry name" value="P-loop_NTPase"/>
</dbReference>
<evidence type="ECO:0000259" key="8">
    <source>
        <dbReference type="Pfam" id="PF09115"/>
    </source>
</evidence>
<accession>A0A1M6HUX1</accession>
<reference evidence="10" key="1">
    <citation type="submission" date="2016-11" db="EMBL/GenBank/DDBJ databases">
        <authorList>
            <person name="Varghese N."/>
            <person name="Submissions S."/>
        </authorList>
    </citation>
    <scope>NUCLEOTIDE SEQUENCE [LARGE SCALE GENOMIC DNA]</scope>
    <source>
        <strain evidence="10">DSM 16057</strain>
    </source>
</reference>
<dbReference type="Pfam" id="PF13177">
    <property type="entry name" value="DNA_pol3_delta2"/>
    <property type="match status" value="1"/>
</dbReference>
<dbReference type="Pfam" id="PF09115">
    <property type="entry name" value="DNApol3-delta_C"/>
    <property type="match status" value="1"/>
</dbReference>
<sequence>MKLSNIIGHGEIIRALCRAVEQNRVSHAYLFAGPEGVGKTTTALAFGAALLCRQPDFGDACGQCRDCRQAAGQNHPDLHRIAPQGASIKIGQIREMLRRITLSPYQGQRQIFLVEQADLMTQEAANCLLKTLEEPPAGTVLILISDRPQALLPTILSRCQIFTFHPLPPEQVAGILKRETDVSREELELLARLIGGCPGRVVRLAGMNGGYFGFRQKVVDLATGLGRASVAEAFRLAAMVAEDKELALAYLELFLLWYRDLLVWRETGAPGLLFNQDHLSLIDREARLYSRTRLLDIIKEIEGTRDSLLANVNTRLALEMLFMRLAGAA</sequence>
<proteinExistence type="predicted"/>
<dbReference type="GO" id="GO:0003887">
    <property type="term" value="F:DNA-directed DNA polymerase activity"/>
    <property type="evidence" value="ECO:0007669"/>
    <property type="project" value="UniProtKB-KW"/>
</dbReference>
<evidence type="ECO:0000313" key="9">
    <source>
        <dbReference type="EMBL" id="SHJ25918.1"/>
    </source>
</evidence>
<dbReference type="GO" id="GO:0006261">
    <property type="term" value="P:DNA-templated DNA replication"/>
    <property type="evidence" value="ECO:0007669"/>
    <property type="project" value="TreeGrafter"/>
</dbReference>
<dbReference type="EC" id="2.7.7.7" evidence="1"/>
<evidence type="ECO:0000256" key="3">
    <source>
        <dbReference type="ARBA" id="ARBA00022679"/>
    </source>
</evidence>
<dbReference type="GO" id="GO:0003677">
    <property type="term" value="F:DNA binding"/>
    <property type="evidence" value="ECO:0007669"/>
    <property type="project" value="InterPro"/>
</dbReference>
<dbReference type="PANTHER" id="PTHR11669">
    <property type="entry name" value="REPLICATION FACTOR C / DNA POLYMERASE III GAMMA-TAU SUBUNIT"/>
    <property type="match status" value="1"/>
</dbReference>
<dbReference type="SUPFAM" id="SSF52540">
    <property type="entry name" value="P-loop containing nucleoside triphosphate hydrolases"/>
    <property type="match status" value="1"/>
</dbReference>
<dbReference type="InterPro" id="IPR050238">
    <property type="entry name" value="DNA_Rep/Repair_Clamp_Loader"/>
</dbReference>
<dbReference type="RefSeq" id="WP_072869478.1">
    <property type="nucleotide sequence ID" value="NZ_FQZM01000025.1"/>
</dbReference>
<keyword evidence="10" id="KW-1185">Reference proteome</keyword>
<dbReference type="Proteomes" id="UP000184529">
    <property type="component" value="Unassembled WGS sequence"/>
</dbReference>
<evidence type="ECO:0000256" key="1">
    <source>
        <dbReference type="ARBA" id="ARBA00012417"/>
    </source>
</evidence>
<dbReference type="PANTHER" id="PTHR11669:SF8">
    <property type="entry name" value="DNA POLYMERASE III SUBUNIT DELTA"/>
    <property type="match status" value="1"/>
</dbReference>
<evidence type="ECO:0000256" key="2">
    <source>
        <dbReference type="ARBA" id="ARBA00014363"/>
    </source>
</evidence>
<keyword evidence="6" id="KW-0239">DNA-directed DNA polymerase</keyword>
<dbReference type="GO" id="GO:0009360">
    <property type="term" value="C:DNA polymerase III complex"/>
    <property type="evidence" value="ECO:0007669"/>
    <property type="project" value="InterPro"/>
</dbReference>
<evidence type="ECO:0000256" key="4">
    <source>
        <dbReference type="ARBA" id="ARBA00022695"/>
    </source>
</evidence>
<dbReference type="EMBL" id="FQZM01000025">
    <property type="protein sequence ID" value="SHJ25918.1"/>
    <property type="molecule type" value="Genomic_DNA"/>
</dbReference>
<feature type="domain" description="DNA polymerase III delta subunit C-terminal" evidence="8">
    <location>
        <begin position="232"/>
        <end position="325"/>
    </location>
</feature>
<dbReference type="InterPro" id="IPR015199">
    <property type="entry name" value="DNA_pol_III_delta_C"/>
</dbReference>
<keyword evidence="5" id="KW-0235">DNA replication</keyword>
<evidence type="ECO:0000256" key="5">
    <source>
        <dbReference type="ARBA" id="ARBA00022705"/>
    </source>
</evidence>
<keyword evidence="3" id="KW-0808">Transferase</keyword>
<dbReference type="InterPro" id="IPR004622">
    <property type="entry name" value="DNA_pol_HolB"/>
</dbReference>
<dbReference type="AlphaFoldDB" id="A0A1M6HUX1"/>
<dbReference type="STRING" id="1121432.SAMN02745219_02107"/>
<dbReference type="GO" id="GO:0008408">
    <property type="term" value="F:3'-5' exonuclease activity"/>
    <property type="evidence" value="ECO:0007669"/>
    <property type="project" value="InterPro"/>
</dbReference>
<protein>
    <recommendedName>
        <fullName evidence="2">DNA polymerase III subunit delta'</fullName>
        <ecNumber evidence="1">2.7.7.7</ecNumber>
    </recommendedName>
</protein>
<dbReference type="OrthoDB" id="9810148at2"/>
<evidence type="ECO:0000256" key="7">
    <source>
        <dbReference type="ARBA" id="ARBA00049244"/>
    </source>
</evidence>
<comment type="catalytic activity">
    <reaction evidence="7">
        <text>DNA(n) + a 2'-deoxyribonucleoside 5'-triphosphate = DNA(n+1) + diphosphate</text>
        <dbReference type="Rhea" id="RHEA:22508"/>
        <dbReference type="Rhea" id="RHEA-COMP:17339"/>
        <dbReference type="Rhea" id="RHEA-COMP:17340"/>
        <dbReference type="ChEBI" id="CHEBI:33019"/>
        <dbReference type="ChEBI" id="CHEBI:61560"/>
        <dbReference type="ChEBI" id="CHEBI:173112"/>
        <dbReference type="EC" id="2.7.7.7"/>
    </reaction>
</comment>
<dbReference type="Gene3D" id="3.40.50.300">
    <property type="entry name" value="P-loop containing nucleotide triphosphate hydrolases"/>
    <property type="match status" value="1"/>
</dbReference>
<name>A0A1M6HUX1_9FIRM</name>
<keyword evidence="4" id="KW-0548">Nucleotidyltransferase</keyword>
<evidence type="ECO:0000313" key="10">
    <source>
        <dbReference type="Proteomes" id="UP000184529"/>
    </source>
</evidence>
<organism evidence="9 10">
    <name type="scientific">Desulfofundulus thermosubterraneus DSM 16057</name>
    <dbReference type="NCBI Taxonomy" id="1121432"/>
    <lineage>
        <taxon>Bacteria</taxon>
        <taxon>Bacillati</taxon>
        <taxon>Bacillota</taxon>
        <taxon>Clostridia</taxon>
        <taxon>Eubacteriales</taxon>
        <taxon>Peptococcaceae</taxon>
        <taxon>Desulfofundulus</taxon>
    </lineage>
</organism>
<gene>
    <name evidence="9" type="ORF">SAMN02745219_02107</name>
</gene>
<evidence type="ECO:0000256" key="6">
    <source>
        <dbReference type="ARBA" id="ARBA00022932"/>
    </source>
</evidence>
<dbReference type="FunFam" id="3.40.50.300:FF:001255">
    <property type="entry name" value="DNA polymerase III subunit delta"/>
    <property type="match status" value="1"/>
</dbReference>